<dbReference type="Proteomes" id="UP000178776">
    <property type="component" value="Chromosome"/>
</dbReference>
<gene>
    <name evidence="2" type="ORF">BKX93_17065</name>
</gene>
<proteinExistence type="predicted"/>
<protein>
    <recommendedName>
        <fullName evidence="4">DUF342 domain-containing protein</fullName>
    </recommendedName>
</protein>
<dbReference type="GeneID" id="68844401"/>
<dbReference type="STRING" id="1108595.BKX93_17065"/>
<name>A0A1D9LJY0_9NEIS</name>
<reference evidence="2 3" key="1">
    <citation type="submission" date="2016-10" db="EMBL/GenBank/DDBJ databases">
        <title>Chromobacterium muskegensis sp. nov., an insecticidal bacterium isolated from Sphagnum bogs.</title>
        <authorList>
            <person name="Sparks M.E."/>
            <person name="Blackburn M.B."/>
            <person name="Gundersen-Rindal D.E."/>
            <person name="Mitchell A."/>
            <person name="Farrar R."/>
            <person name="Kuhar D."/>
        </authorList>
    </citation>
    <scope>NUCLEOTIDE SEQUENCE [LARGE SCALE GENOMIC DNA]</scope>
    <source>
        <strain evidence="2 3">21-1</strain>
    </source>
</reference>
<sequence>MSRRHAGLATLFAVLTLLAIASLVLLAASRQLVLIHANAQNQHRYHQALDNAEEGLRQGSQALANGQPLPADNDRFWLTQQAIPPDRMRLRSTGNYDGHRVTVQRDFLQSGNQGGSSSALTLVGNLELSGAINLIGDKPVEMTVDGAVTLSGSVDGIATLQSTGDIIVTGSQTINTLYSNGNIELGNGRYQTVKALGNLTLRGDAAIGALARVNGKAAFLNSPSVAPAVARAEVKGDVDIAMGGARFGQLDAEGKVDIRQIGALDALRAEGHLSVQGWGAPIAATVAGAASYNAGNPDIRIAFQPGLKLNLQPLPPLEVKRPRLDAYDYRGQAHYVFTHAADGGVRVTVRKVHGLADGEYRLGRDPDNRLPNYLCRTADASGVCRAPATLICKGHSPQNDCFAGGRPGQWKLDGVTFAPGVLWFDGDLEVGNGTYHNTFIASGNIATSGQHVSYAVNYAGAIGICANVDFPSLYPEDDCRGGALKGRPVGNAVLLAGGYVDKRFHGGDITLGSSSRVFGNVWAGNQLFSSGSTTIHGYVSALAQSGGQGARPHQWGASTTIDLRGLPDSFRPDAPPDSGGGQNGGSSFKALPYSWMDT</sequence>
<evidence type="ECO:0000313" key="2">
    <source>
        <dbReference type="EMBL" id="AOZ51537.1"/>
    </source>
</evidence>
<dbReference type="KEGG" id="cvc:BKX93_17065"/>
<accession>A0A1D9LJY0</accession>
<dbReference type="RefSeq" id="WP_070980687.1">
    <property type="nucleotide sequence ID" value="NZ_CP017707.1"/>
</dbReference>
<evidence type="ECO:0008006" key="4">
    <source>
        <dbReference type="Google" id="ProtNLM"/>
    </source>
</evidence>
<evidence type="ECO:0000256" key="1">
    <source>
        <dbReference type="SAM" id="MobiDB-lite"/>
    </source>
</evidence>
<evidence type="ECO:0000313" key="3">
    <source>
        <dbReference type="Proteomes" id="UP000178776"/>
    </source>
</evidence>
<dbReference type="AlphaFoldDB" id="A0A1D9LJY0"/>
<dbReference type="EMBL" id="CP017707">
    <property type="protein sequence ID" value="AOZ51537.1"/>
    <property type="molecule type" value="Genomic_DNA"/>
</dbReference>
<organism evidence="2 3">
    <name type="scientific">Chromobacterium vaccinii</name>
    <dbReference type="NCBI Taxonomy" id="1108595"/>
    <lineage>
        <taxon>Bacteria</taxon>
        <taxon>Pseudomonadati</taxon>
        <taxon>Pseudomonadota</taxon>
        <taxon>Betaproteobacteria</taxon>
        <taxon>Neisseriales</taxon>
        <taxon>Chromobacteriaceae</taxon>
        <taxon>Chromobacterium</taxon>
    </lineage>
</organism>
<feature type="region of interest" description="Disordered" evidence="1">
    <location>
        <begin position="564"/>
        <end position="598"/>
    </location>
</feature>